<accession>A0A0N8HA76</accession>
<dbReference type="PANTHER" id="PTHR43840">
    <property type="entry name" value="MITOCHONDRIAL METAL TRANSPORTER 1-RELATED"/>
    <property type="match status" value="1"/>
</dbReference>
<keyword evidence="3" id="KW-0813">Transport</keyword>
<organism evidence="10 11">
    <name type="scientific">Jiulongibacter sediminis</name>
    <dbReference type="NCBI Taxonomy" id="1605367"/>
    <lineage>
        <taxon>Bacteria</taxon>
        <taxon>Pseudomonadati</taxon>
        <taxon>Bacteroidota</taxon>
        <taxon>Cytophagia</taxon>
        <taxon>Cytophagales</taxon>
        <taxon>Leadbetterellaceae</taxon>
        <taxon>Jiulongibacter</taxon>
    </lineage>
</organism>
<evidence type="ECO:0000259" key="9">
    <source>
        <dbReference type="Pfam" id="PF16916"/>
    </source>
</evidence>
<feature type="transmembrane region" description="Helical" evidence="7">
    <location>
        <begin position="80"/>
        <end position="101"/>
    </location>
</feature>
<evidence type="ECO:0000256" key="5">
    <source>
        <dbReference type="ARBA" id="ARBA00022989"/>
    </source>
</evidence>
<dbReference type="InterPro" id="IPR027470">
    <property type="entry name" value="Cation_efflux_CTD"/>
</dbReference>
<dbReference type="Gene3D" id="1.20.1510.10">
    <property type="entry name" value="Cation efflux protein transmembrane domain"/>
    <property type="match status" value="1"/>
</dbReference>
<evidence type="ECO:0000256" key="4">
    <source>
        <dbReference type="ARBA" id="ARBA00022692"/>
    </source>
</evidence>
<name>A0A0N8HA76_9BACT</name>
<evidence type="ECO:0000256" key="6">
    <source>
        <dbReference type="ARBA" id="ARBA00023136"/>
    </source>
</evidence>
<keyword evidence="11" id="KW-1185">Reference proteome</keyword>
<dbReference type="GO" id="GO:0015093">
    <property type="term" value="F:ferrous iron transmembrane transporter activity"/>
    <property type="evidence" value="ECO:0007669"/>
    <property type="project" value="TreeGrafter"/>
</dbReference>
<keyword evidence="5 7" id="KW-1133">Transmembrane helix</keyword>
<dbReference type="Pfam" id="PF16916">
    <property type="entry name" value="ZT_dimer"/>
    <property type="match status" value="1"/>
</dbReference>
<dbReference type="PANTHER" id="PTHR43840:SF15">
    <property type="entry name" value="MITOCHONDRIAL METAL TRANSPORTER 1-RELATED"/>
    <property type="match status" value="1"/>
</dbReference>
<dbReference type="Gene3D" id="3.30.70.1350">
    <property type="entry name" value="Cation efflux protein, cytoplasmic domain"/>
    <property type="match status" value="1"/>
</dbReference>
<dbReference type="NCBIfam" id="TIGR01297">
    <property type="entry name" value="CDF"/>
    <property type="match status" value="1"/>
</dbReference>
<dbReference type="STRING" id="1605367.AFM12_01915"/>
<feature type="transmembrane region" description="Helical" evidence="7">
    <location>
        <begin position="146"/>
        <end position="166"/>
    </location>
</feature>
<feature type="transmembrane region" description="Helical" evidence="7">
    <location>
        <begin position="7"/>
        <end position="29"/>
    </location>
</feature>
<dbReference type="InterPro" id="IPR002524">
    <property type="entry name" value="Cation_efflux"/>
</dbReference>
<evidence type="ECO:0000256" key="7">
    <source>
        <dbReference type="SAM" id="Phobius"/>
    </source>
</evidence>
<keyword evidence="4 7" id="KW-0812">Transmembrane</keyword>
<protein>
    <submittedName>
        <fullName evidence="10">Cation diffusion facilitator family transporter</fullName>
    </submittedName>
</protein>
<dbReference type="PATRIC" id="fig|1605367.3.peg.1724"/>
<evidence type="ECO:0000256" key="2">
    <source>
        <dbReference type="ARBA" id="ARBA00008114"/>
    </source>
</evidence>
<comment type="similarity">
    <text evidence="2">Belongs to the cation diffusion facilitator (CDF) transporter (TC 2.A.4) family.</text>
</comment>
<feature type="transmembrane region" description="Helical" evidence="7">
    <location>
        <begin position="172"/>
        <end position="191"/>
    </location>
</feature>
<dbReference type="GO" id="GO:0005886">
    <property type="term" value="C:plasma membrane"/>
    <property type="evidence" value="ECO:0007669"/>
    <property type="project" value="TreeGrafter"/>
</dbReference>
<feature type="transmembrane region" description="Helical" evidence="7">
    <location>
        <begin position="113"/>
        <end position="134"/>
    </location>
</feature>
<dbReference type="InterPro" id="IPR050291">
    <property type="entry name" value="CDF_Transporter"/>
</dbReference>
<evidence type="ECO:0000256" key="1">
    <source>
        <dbReference type="ARBA" id="ARBA00004141"/>
    </source>
</evidence>
<evidence type="ECO:0000313" key="11">
    <source>
        <dbReference type="Proteomes" id="UP000050454"/>
    </source>
</evidence>
<dbReference type="SUPFAM" id="SSF160240">
    <property type="entry name" value="Cation efflux protein cytoplasmic domain-like"/>
    <property type="match status" value="1"/>
</dbReference>
<dbReference type="GO" id="GO:0006882">
    <property type="term" value="P:intracellular zinc ion homeostasis"/>
    <property type="evidence" value="ECO:0007669"/>
    <property type="project" value="TreeGrafter"/>
</dbReference>
<dbReference type="SUPFAM" id="SSF161111">
    <property type="entry name" value="Cation efflux protein transmembrane domain-like"/>
    <property type="match status" value="1"/>
</dbReference>
<proteinExistence type="inferred from homology"/>
<dbReference type="GO" id="GO:0015086">
    <property type="term" value="F:cadmium ion transmembrane transporter activity"/>
    <property type="evidence" value="ECO:0007669"/>
    <property type="project" value="TreeGrafter"/>
</dbReference>
<evidence type="ECO:0000256" key="3">
    <source>
        <dbReference type="ARBA" id="ARBA00022448"/>
    </source>
</evidence>
<evidence type="ECO:0000313" key="10">
    <source>
        <dbReference type="EMBL" id="KPM49396.1"/>
    </source>
</evidence>
<comment type="subcellular location">
    <subcellularLocation>
        <location evidence="1">Membrane</location>
        <topology evidence="1">Multi-pass membrane protein</topology>
    </subcellularLocation>
</comment>
<feature type="domain" description="Cation efflux protein transmembrane" evidence="8">
    <location>
        <begin position="10"/>
        <end position="202"/>
    </location>
</feature>
<dbReference type="GO" id="GO:0015341">
    <property type="term" value="F:zinc efflux antiporter activity"/>
    <property type="evidence" value="ECO:0007669"/>
    <property type="project" value="TreeGrafter"/>
</dbReference>
<sequence>MNSNKKAIGVSLIVGLLLMAIKFVAYYLTDSKAILTDALESVVNVAAAAFAFYSIYLASQPKDRNHPYGHGKVEFFSSGLEGTLIILAGLLMIGPTIYSFFVPNEVSHLNEGIWLVAITMVINAGVGLYLINIGKKNDSIALQADGKHLMVDALSTVILIAGLFLVKLTQKTYIDGILALILAVIIIYNGYRIVKKSISGLMDELDEKTFVQLLEILNKNREDRWIDVHNLRVQKYGPDIHVDCHLTLPYYLSLEDAHEEVTRFERMVQSNYPFEVEIFIHSDPCIPQCCHYCMIKNCSVRKEQFTGKKIWTEERILSNVKHFDY</sequence>
<keyword evidence="6 7" id="KW-0472">Membrane</keyword>
<feature type="domain" description="Cation efflux protein cytoplasmic" evidence="9">
    <location>
        <begin position="206"/>
        <end position="285"/>
    </location>
</feature>
<dbReference type="EMBL" id="LGTQ01000005">
    <property type="protein sequence ID" value="KPM49396.1"/>
    <property type="molecule type" value="Genomic_DNA"/>
</dbReference>
<gene>
    <name evidence="10" type="ORF">AFM12_01915</name>
</gene>
<feature type="transmembrane region" description="Helical" evidence="7">
    <location>
        <begin position="41"/>
        <end position="59"/>
    </location>
</feature>
<dbReference type="Pfam" id="PF01545">
    <property type="entry name" value="Cation_efflux"/>
    <property type="match status" value="1"/>
</dbReference>
<comment type="caution">
    <text evidence="10">The sequence shown here is derived from an EMBL/GenBank/DDBJ whole genome shotgun (WGS) entry which is preliminary data.</text>
</comment>
<dbReference type="AlphaFoldDB" id="A0A0N8HA76"/>
<dbReference type="InterPro" id="IPR027469">
    <property type="entry name" value="Cation_efflux_TMD_sf"/>
</dbReference>
<reference evidence="10 11" key="1">
    <citation type="submission" date="2015-07" db="EMBL/GenBank/DDBJ databases">
        <title>The draft genome sequence of Leadbetterella sp. JN14-9.</title>
        <authorList>
            <person name="Liu Y."/>
            <person name="Du J."/>
            <person name="Shao Z."/>
        </authorList>
    </citation>
    <scope>NUCLEOTIDE SEQUENCE [LARGE SCALE GENOMIC DNA]</scope>
    <source>
        <strain evidence="10 11">JN14-9</strain>
    </source>
</reference>
<dbReference type="InterPro" id="IPR058533">
    <property type="entry name" value="Cation_efflux_TM"/>
</dbReference>
<dbReference type="InterPro" id="IPR036837">
    <property type="entry name" value="Cation_efflux_CTD_sf"/>
</dbReference>
<dbReference type="RefSeq" id="WP_082391155.1">
    <property type="nucleotide sequence ID" value="NZ_JXSZ01000005.1"/>
</dbReference>
<evidence type="ECO:0000259" key="8">
    <source>
        <dbReference type="Pfam" id="PF01545"/>
    </source>
</evidence>
<dbReference type="Proteomes" id="UP000050454">
    <property type="component" value="Unassembled WGS sequence"/>
</dbReference>